<name>A0A6H1QTY3_9PHYC</name>
<reference evidence="2" key="1">
    <citation type="journal article" date="2020" name="Sci. Adv.">
        <title>Virus-host coexistence in phytoplankton through the genomic lens.</title>
        <authorList>
            <person name="Yau S."/>
            <person name="Krasovec M."/>
            <person name="Benites L.F."/>
            <person name="Rombauts S."/>
            <person name="Groussin M."/>
            <person name="Vancaester E."/>
            <person name="Aury J.M."/>
            <person name="Derelle E."/>
            <person name="Desdevises Y."/>
            <person name="Escande M.L."/>
            <person name="Grimsley N."/>
            <person name="Guy J."/>
            <person name="Moreau H."/>
            <person name="Sanchez-Brosseau S."/>
            <person name="van de Peer Y."/>
            <person name="Vandepoele K."/>
            <person name="Gourbiere S."/>
            <person name="Piganeau G."/>
        </authorList>
    </citation>
    <scope>NUCLEOTIDE SEQUENCE</scope>
    <source>
        <strain evidence="2">OmV2</strain>
    </source>
</reference>
<keyword evidence="1" id="KW-0472">Membrane</keyword>
<sequence length="46" mass="5367">MSTNKIALTIIGVIIALIIYYTTMSKKSNYFYYTKDGRMVEVKQKK</sequence>
<keyword evidence="1" id="KW-0812">Transmembrane</keyword>
<gene>
    <name evidence="2" type="ORF">orf00069</name>
</gene>
<evidence type="ECO:0000313" key="2">
    <source>
        <dbReference type="EMBL" id="QIZ31101.1"/>
    </source>
</evidence>
<protein>
    <submittedName>
        <fullName evidence="2">Uncharacterized protein</fullName>
    </submittedName>
</protein>
<feature type="transmembrane region" description="Helical" evidence="1">
    <location>
        <begin position="6"/>
        <end position="23"/>
    </location>
</feature>
<evidence type="ECO:0000256" key="1">
    <source>
        <dbReference type="SAM" id="Phobius"/>
    </source>
</evidence>
<accession>A0A6H1QTY3</accession>
<organism evidence="2">
    <name type="scientific">Ostreococcus mediterraneus virus 2</name>
    <dbReference type="NCBI Taxonomy" id="2726183"/>
    <lineage>
        <taxon>Viruses</taxon>
        <taxon>Varidnaviria</taxon>
        <taxon>Bamfordvirae</taxon>
        <taxon>Nucleocytoviricota</taxon>
        <taxon>Megaviricetes</taxon>
        <taxon>Algavirales</taxon>
        <taxon>Phycodnaviridae</taxon>
        <taxon>Prasinovirus</taxon>
    </lineage>
</organism>
<proteinExistence type="predicted"/>
<dbReference type="EMBL" id="MN688676">
    <property type="protein sequence ID" value="QIZ31101.1"/>
    <property type="molecule type" value="Genomic_DNA"/>
</dbReference>
<keyword evidence="1" id="KW-1133">Transmembrane helix</keyword>